<sequence length="289" mass="33283">MLKLLHRRMMPVGLMRAWFTLHLLITVIGTHVGCRVISFFAYTLHVIPAPTAQALSRLWKHVAFKVWFATNVPHLHLVQMPGSLPYSVLQQGAICSCHCSFLDSLLFLFIAPYSLLWNSRTFLKSSLRNLPLFGYALRCAGYFPVYFSDERSASFSVNKERQMMVSADVDEWVRKGKSLCFFPEGMMNRTPEVLKDFRLGSFNTILKHRMPLYYLVVHGNHEVWSPSLKGLPGFPADIYTYVGKYDYDPEEDANSLAAGLRREMQKHMDDMLARKKLDYKPWYAPSPVC</sequence>
<dbReference type="GO" id="GO:0006654">
    <property type="term" value="P:phosphatidic acid biosynthetic process"/>
    <property type="evidence" value="ECO:0007669"/>
    <property type="project" value="TreeGrafter"/>
</dbReference>
<keyword evidence="5" id="KW-1185">Reference proteome</keyword>
<gene>
    <name evidence="4" type="ORF">JKF63_00447</name>
</gene>
<dbReference type="GeneID" id="94286575"/>
<dbReference type="RefSeq" id="XP_067752655.1">
    <property type="nucleotide sequence ID" value="XM_067896498.1"/>
</dbReference>
<dbReference type="InterPro" id="IPR002123">
    <property type="entry name" value="Plipid/glycerol_acylTrfase"/>
</dbReference>
<dbReference type="GO" id="GO:0003841">
    <property type="term" value="F:1-acylglycerol-3-phosphate O-acyltransferase activity"/>
    <property type="evidence" value="ECO:0007669"/>
    <property type="project" value="TreeGrafter"/>
</dbReference>
<evidence type="ECO:0000313" key="4">
    <source>
        <dbReference type="EMBL" id="KAG5490327.1"/>
    </source>
</evidence>
<dbReference type="KEGG" id="phet:94286575"/>
<comment type="caution">
    <text evidence="4">The sequence shown here is derived from an EMBL/GenBank/DDBJ whole genome shotgun (WGS) entry which is preliminary data.</text>
</comment>
<dbReference type="PANTHER" id="PTHR10434">
    <property type="entry name" value="1-ACYL-SN-GLYCEROL-3-PHOSPHATE ACYLTRANSFERASE"/>
    <property type="match status" value="1"/>
</dbReference>
<feature type="domain" description="Phospholipid/glycerol acyltransferase" evidence="3">
    <location>
        <begin position="92"/>
        <end position="220"/>
    </location>
</feature>
<dbReference type="CDD" id="cd07989">
    <property type="entry name" value="LPLAT_AGPAT-like"/>
    <property type="match status" value="1"/>
</dbReference>
<keyword evidence="1" id="KW-0808">Transferase</keyword>
<dbReference type="GO" id="GO:0005783">
    <property type="term" value="C:endoplasmic reticulum"/>
    <property type="evidence" value="ECO:0007669"/>
    <property type="project" value="TreeGrafter"/>
</dbReference>
<evidence type="ECO:0000256" key="2">
    <source>
        <dbReference type="ARBA" id="ARBA00023315"/>
    </source>
</evidence>
<proteinExistence type="predicted"/>
<name>A0A836KYC0_9TRYP</name>
<accession>A0A836KYC0</accession>
<dbReference type="SMART" id="SM00563">
    <property type="entry name" value="PlsC"/>
    <property type="match status" value="1"/>
</dbReference>
<reference evidence="4 5" key="1">
    <citation type="submission" date="2021-02" db="EMBL/GenBank/DDBJ databases">
        <title>Porcisia hertigi Genome sequencing and assembly.</title>
        <authorList>
            <person name="Almutairi H."/>
            <person name="Gatherer D."/>
        </authorList>
    </citation>
    <scope>NUCLEOTIDE SEQUENCE [LARGE SCALE GENOMIC DNA]</scope>
    <source>
        <strain evidence="4 5">C119</strain>
    </source>
</reference>
<protein>
    <recommendedName>
        <fullName evidence="3">Phospholipid/glycerol acyltransferase domain-containing protein</fullName>
    </recommendedName>
</protein>
<dbReference type="PANTHER" id="PTHR10434:SF48">
    <property type="entry name" value="PUTATIVE-RELATED"/>
    <property type="match status" value="1"/>
</dbReference>
<evidence type="ECO:0000313" key="5">
    <source>
        <dbReference type="Proteomes" id="UP000674318"/>
    </source>
</evidence>
<dbReference type="Proteomes" id="UP000674318">
    <property type="component" value="Unassembled WGS sequence"/>
</dbReference>
<dbReference type="Pfam" id="PF01553">
    <property type="entry name" value="Acyltransferase"/>
    <property type="match status" value="1"/>
</dbReference>
<evidence type="ECO:0000259" key="3">
    <source>
        <dbReference type="SMART" id="SM00563"/>
    </source>
</evidence>
<dbReference type="AlphaFoldDB" id="A0A836KYC0"/>
<dbReference type="EMBL" id="JAFJZO010000036">
    <property type="protein sequence ID" value="KAG5490327.1"/>
    <property type="molecule type" value="Genomic_DNA"/>
</dbReference>
<keyword evidence="2" id="KW-0012">Acyltransferase</keyword>
<evidence type="ECO:0000256" key="1">
    <source>
        <dbReference type="ARBA" id="ARBA00022679"/>
    </source>
</evidence>
<dbReference type="SUPFAM" id="SSF69593">
    <property type="entry name" value="Glycerol-3-phosphate (1)-acyltransferase"/>
    <property type="match status" value="1"/>
</dbReference>
<dbReference type="OrthoDB" id="431951at2759"/>
<organism evidence="4 5">
    <name type="scientific">Porcisia hertigi</name>
    <dbReference type="NCBI Taxonomy" id="2761500"/>
    <lineage>
        <taxon>Eukaryota</taxon>
        <taxon>Discoba</taxon>
        <taxon>Euglenozoa</taxon>
        <taxon>Kinetoplastea</taxon>
        <taxon>Metakinetoplastina</taxon>
        <taxon>Trypanosomatida</taxon>
        <taxon>Trypanosomatidae</taxon>
        <taxon>Leishmaniinae</taxon>
        <taxon>Porcisia</taxon>
    </lineage>
</organism>